<proteinExistence type="predicted"/>
<evidence type="ECO:0000313" key="2">
    <source>
        <dbReference type="Proteomes" id="UP000185812"/>
    </source>
</evidence>
<sequence length="186" mass="20722">MLEAQAARIAAFGTVGTLHTTQELIGRVLDAMDMADPELVTEETLCLVAVATARAAEAGLREQPALKQAVGSALQALPFTYRDYLLGSWLLHQTDQHVLEEIGREVYGRLQRKQTFYEAHLPAGQFPGERLLRDKMGLWMGRISPPGLPELPQERMDRLELVPMLHAHVRLVLSFCRQVVAEQQAG</sequence>
<protein>
    <submittedName>
        <fullName evidence="1">Uncharacterized protein</fullName>
    </submittedName>
</protein>
<dbReference type="RefSeq" id="WP_245771994.1">
    <property type="nucleotide sequence ID" value="NZ_FRAU01000005.1"/>
</dbReference>
<evidence type="ECO:0000313" key="1">
    <source>
        <dbReference type="EMBL" id="SHK72267.1"/>
    </source>
</evidence>
<accession>A0A1M6USQ8</accession>
<dbReference type="AlphaFoldDB" id="A0A1M6USQ8"/>
<name>A0A1M6USQ8_9BACT</name>
<keyword evidence="2" id="KW-1185">Reference proteome</keyword>
<organism evidence="1 2">
    <name type="scientific">Rhodothermus profundi</name>
    <dbReference type="NCBI Taxonomy" id="633813"/>
    <lineage>
        <taxon>Bacteria</taxon>
        <taxon>Pseudomonadati</taxon>
        <taxon>Rhodothermota</taxon>
        <taxon>Rhodothermia</taxon>
        <taxon>Rhodothermales</taxon>
        <taxon>Rhodothermaceae</taxon>
        <taxon>Rhodothermus</taxon>
    </lineage>
</organism>
<dbReference type="Proteomes" id="UP000185812">
    <property type="component" value="Unassembled WGS sequence"/>
</dbReference>
<reference evidence="2" key="1">
    <citation type="submission" date="2016-11" db="EMBL/GenBank/DDBJ databases">
        <authorList>
            <person name="Varghese N."/>
            <person name="Submissions S."/>
        </authorList>
    </citation>
    <scope>NUCLEOTIDE SEQUENCE [LARGE SCALE GENOMIC DNA]</scope>
    <source>
        <strain evidence="2">DSM 22212</strain>
    </source>
</reference>
<dbReference type="EMBL" id="FRAU01000005">
    <property type="protein sequence ID" value="SHK72267.1"/>
    <property type="molecule type" value="Genomic_DNA"/>
</dbReference>
<gene>
    <name evidence="1" type="ORF">SAMN04488087_1846</name>
</gene>